<comment type="subcellular location">
    <subcellularLocation>
        <location evidence="1">Nucleus</location>
    </subcellularLocation>
</comment>
<evidence type="ECO:0000256" key="2">
    <source>
        <dbReference type="ARBA" id="ARBA00007979"/>
    </source>
</evidence>
<dbReference type="Gene3D" id="1.20.5.1180">
    <property type="entry name" value="Geminin coiled-coil domain"/>
    <property type="match status" value="1"/>
</dbReference>
<keyword evidence="4" id="KW-0539">Nucleus</keyword>
<accession>A0AAD7W9V2</accession>
<dbReference type="GO" id="GO:0005634">
    <property type="term" value="C:nucleus"/>
    <property type="evidence" value="ECO:0007669"/>
    <property type="project" value="UniProtKB-SubCell"/>
</dbReference>
<comment type="similarity">
    <text evidence="2">Belongs to the geminin family.</text>
</comment>
<dbReference type="SUPFAM" id="SSF111469">
    <property type="entry name" value="Geminin coiled-coil domain"/>
    <property type="match status" value="1"/>
</dbReference>
<dbReference type="Proteomes" id="UP001221898">
    <property type="component" value="Unassembled WGS sequence"/>
</dbReference>
<dbReference type="AlphaFoldDB" id="A0AAD7W9V2"/>
<dbReference type="Pfam" id="PF07412">
    <property type="entry name" value="Geminin"/>
    <property type="match status" value="1"/>
</dbReference>
<evidence type="ECO:0000256" key="4">
    <source>
        <dbReference type="ARBA" id="ARBA00023242"/>
    </source>
</evidence>
<name>A0AAD7W9V2_9TELE</name>
<reference evidence="7" key="1">
    <citation type="journal article" date="2023" name="Science">
        <title>Genome structures resolve the early diversification of teleost fishes.</title>
        <authorList>
            <person name="Parey E."/>
            <person name="Louis A."/>
            <person name="Montfort J."/>
            <person name="Bouchez O."/>
            <person name="Roques C."/>
            <person name="Iampietro C."/>
            <person name="Lluch J."/>
            <person name="Castinel A."/>
            <person name="Donnadieu C."/>
            <person name="Desvignes T."/>
            <person name="Floi Bucao C."/>
            <person name="Jouanno E."/>
            <person name="Wen M."/>
            <person name="Mejri S."/>
            <person name="Dirks R."/>
            <person name="Jansen H."/>
            <person name="Henkel C."/>
            <person name="Chen W.J."/>
            <person name="Zahm M."/>
            <person name="Cabau C."/>
            <person name="Klopp C."/>
            <person name="Thompson A.W."/>
            <person name="Robinson-Rechavi M."/>
            <person name="Braasch I."/>
            <person name="Lecointre G."/>
            <person name="Bobe J."/>
            <person name="Postlethwait J.H."/>
            <person name="Berthelot C."/>
            <person name="Roest Crollius H."/>
            <person name="Guiguen Y."/>
        </authorList>
    </citation>
    <scope>NUCLEOTIDE SEQUENCE</scope>
    <source>
        <strain evidence="7">NC1722</strain>
    </source>
</reference>
<evidence type="ECO:0000313" key="7">
    <source>
        <dbReference type="EMBL" id="KAJ8388199.1"/>
    </source>
</evidence>
<keyword evidence="8" id="KW-1185">Reference proteome</keyword>
<dbReference type="GO" id="GO:0045786">
    <property type="term" value="P:negative regulation of cell cycle"/>
    <property type="evidence" value="ECO:0007669"/>
    <property type="project" value="TreeGrafter"/>
</dbReference>
<keyword evidence="3 6" id="KW-0175">Coiled coil</keyword>
<dbReference type="EMBL" id="JAINUG010000198">
    <property type="protein sequence ID" value="KAJ8388199.1"/>
    <property type="molecule type" value="Genomic_DNA"/>
</dbReference>
<dbReference type="PANTHER" id="PTHR13372">
    <property type="entry name" value="GEMININ"/>
    <property type="match status" value="1"/>
</dbReference>
<evidence type="ECO:0000313" key="8">
    <source>
        <dbReference type="Proteomes" id="UP001221898"/>
    </source>
</evidence>
<gene>
    <name evidence="7" type="ORF">AAFF_G00135700</name>
</gene>
<proteinExistence type="inferred from homology"/>
<evidence type="ECO:0000256" key="6">
    <source>
        <dbReference type="SAM" id="Coils"/>
    </source>
</evidence>
<organism evidence="7 8">
    <name type="scientific">Aldrovandia affinis</name>
    <dbReference type="NCBI Taxonomy" id="143900"/>
    <lineage>
        <taxon>Eukaryota</taxon>
        <taxon>Metazoa</taxon>
        <taxon>Chordata</taxon>
        <taxon>Craniata</taxon>
        <taxon>Vertebrata</taxon>
        <taxon>Euteleostomi</taxon>
        <taxon>Actinopterygii</taxon>
        <taxon>Neopterygii</taxon>
        <taxon>Teleostei</taxon>
        <taxon>Notacanthiformes</taxon>
        <taxon>Halosauridae</taxon>
        <taxon>Aldrovandia</taxon>
    </lineage>
</organism>
<evidence type="ECO:0000256" key="3">
    <source>
        <dbReference type="ARBA" id="ARBA00023054"/>
    </source>
</evidence>
<keyword evidence="5" id="KW-0131">Cell cycle</keyword>
<sequence>MKSTYWKEVAEERQKALYNVLRENENLHKAIEAKDKEISKLRIENKELQGLTAGVQLAENRLALLAKSLLEGFRSETEVAKWWYLTDRVVHTDSESEHLLPPAGLRDSNVQEALASLPDPCDSFSC</sequence>
<evidence type="ECO:0000256" key="1">
    <source>
        <dbReference type="ARBA" id="ARBA00004123"/>
    </source>
</evidence>
<dbReference type="GO" id="GO:0008156">
    <property type="term" value="P:negative regulation of DNA replication"/>
    <property type="evidence" value="ECO:0007669"/>
    <property type="project" value="TreeGrafter"/>
</dbReference>
<feature type="coiled-coil region" evidence="6">
    <location>
        <begin position="24"/>
        <end position="51"/>
    </location>
</feature>
<evidence type="ECO:0000256" key="5">
    <source>
        <dbReference type="ARBA" id="ARBA00023306"/>
    </source>
</evidence>
<dbReference type="PANTHER" id="PTHR13372:SF4">
    <property type="entry name" value="GEMININ"/>
    <property type="match status" value="1"/>
</dbReference>
<comment type="caution">
    <text evidence="7">The sequence shown here is derived from an EMBL/GenBank/DDBJ whole genome shotgun (WGS) entry which is preliminary data.</text>
</comment>
<dbReference type="InterPro" id="IPR022786">
    <property type="entry name" value="Geminin/Multicilin"/>
</dbReference>
<protein>
    <submittedName>
        <fullName evidence="7">Uncharacterized protein</fullName>
    </submittedName>
</protein>